<sequence length="46" mass="5588">MLEPSNKLLDDSNSEVLFFAGYWIIFLPDYVREDYDVWKAKYHTEE</sequence>
<reference evidence="1" key="1">
    <citation type="submission" date="2017-08" db="EMBL/GenBank/DDBJ databases">
        <authorList>
            <person name="de Groot N.N."/>
        </authorList>
    </citation>
    <scope>NUCLEOTIDE SEQUENCE</scope>
</reference>
<evidence type="ECO:0000313" key="1">
    <source>
        <dbReference type="EMBL" id="SOB74113.1"/>
    </source>
</evidence>
<gene>
    <name evidence="1" type="ORF">BQ9231_00230</name>
</gene>
<name>A0A285PWS5_9VIRU</name>
<dbReference type="EMBL" id="LT907979">
    <property type="protein sequence ID" value="SOB74113.1"/>
    <property type="molecule type" value="Genomic_DNA"/>
</dbReference>
<keyword evidence="2" id="KW-1185">Reference proteome</keyword>
<accession>A0A285PWS5</accession>
<dbReference type="Proteomes" id="UP000274850">
    <property type="component" value="Segment"/>
</dbReference>
<protein>
    <submittedName>
        <fullName evidence="1">Uncharacterized protein</fullName>
    </submittedName>
</protein>
<proteinExistence type="predicted"/>
<organism evidence="1">
    <name type="scientific">Cedratvirus lausannensis</name>
    <dbReference type="NCBI Taxonomy" id="2023205"/>
    <lineage>
        <taxon>Viruses</taxon>
        <taxon>Pithoviruses</taxon>
        <taxon>Orthocedratvirinae</taxon>
        <taxon>Alphacedratvirus</taxon>
        <taxon>Alphacedratvirus francolausannense</taxon>
    </lineage>
</organism>
<evidence type="ECO:0000313" key="2">
    <source>
        <dbReference type="Proteomes" id="UP000274850"/>
    </source>
</evidence>